<gene>
    <name evidence="6" type="ORF">UFOPK4175_00600</name>
</gene>
<protein>
    <submittedName>
        <fullName evidence="6">Unannotated protein</fullName>
    </submittedName>
</protein>
<dbReference type="PANTHER" id="PTHR42789">
    <property type="entry name" value="D-ISOMER SPECIFIC 2-HYDROXYACID DEHYDROGENASE FAMILY PROTEIN (AFU_ORTHOLOGUE AFUA_6G10090)"/>
    <property type="match status" value="1"/>
</dbReference>
<evidence type="ECO:0000256" key="3">
    <source>
        <dbReference type="ARBA" id="ARBA00023027"/>
    </source>
</evidence>
<feature type="domain" description="ACT" evidence="5">
    <location>
        <begin position="342"/>
        <end position="422"/>
    </location>
</feature>
<proteinExistence type="inferred from homology"/>
<dbReference type="Pfam" id="PF01842">
    <property type="entry name" value="ACT"/>
    <property type="match status" value="1"/>
</dbReference>
<dbReference type="GO" id="GO:0051287">
    <property type="term" value="F:NAD binding"/>
    <property type="evidence" value="ECO:0007669"/>
    <property type="project" value="InterPro"/>
</dbReference>
<comment type="similarity">
    <text evidence="1">Belongs to the D-isomer specific 2-hydroxyacid dehydrogenase family.</text>
</comment>
<organism evidence="6">
    <name type="scientific">freshwater metagenome</name>
    <dbReference type="NCBI Taxonomy" id="449393"/>
    <lineage>
        <taxon>unclassified sequences</taxon>
        <taxon>metagenomes</taxon>
        <taxon>ecological metagenomes</taxon>
    </lineage>
</organism>
<dbReference type="Gene3D" id="3.30.1330.90">
    <property type="entry name" value="D-3-phosphoglycerate dehydrogenase, domain 3"/>
    <property type="match status" value="1"/>
</dbReference>
<dbReference type="InterPro" id="IPR002912">
    <property type="entry name" value="ACT_dom"/>
</dbReference>
<dbReference type="SUPFAM" id="SSF51735">
    <property type="entry name" value="NAD(P)-binding Rossmann-fold domains"/>
    <property type="match status" value="1"/>
</dbReference>
<dbReference type="InterPro" id="IPR029753">
    <property type="entry name" value="D-isomer_DH_CS"/>
</dbReference>
<dbReference type="InterPro" id="IPR045865">
    <property type="entry name" value="ACT-like_dom_sf"/>
</dbReference>
<dbReference type="Pfam" id="PF19304">
    <property type="entry name" value="PGDH_inter"/>
    <property type="match status" value="1"/>
</dbReference>
<dbReference type="Gene3D" id="3.40.50.720">
    <property type="entry name" value="NAD(P)-binding Rossmann-like Domain"/>
    <property type="match status" value="2"/>
</dbReference>
<dbReference type="PROSITE" id="PS00065">
    <property type="entry name" value="D_2_HYDROXYACID_DH_1"/>
    <property type="match status" value="1"/>
</dbReference>
<evidence type="ECO:0000256" key="4">
    <source>
        <dbReference type="ARBA" id="ARBA00029440"/>
    </source>
</evidence>
<evidence type="ECO:0000256" key="2">
    <source>
        <dbReference type="ARBA" id="ARBA00023002"/>
    </source>
</evidence>
<dbReference type="PROSITE" id="PS00671">
    <property type="entry name" value="D_2_HYDROXYACID_DH_3"/>
    <property type="match status" value="1"/>
</dbReference>
<dbReference type="AlphaFoldDB" id="A0A6J7RXP1"/>
<sequence length="422" mass="45368">MPQAHGALIQGRWERSQYSGVELLDKTLGILGFGRIGQLVATRAQAFGMKVIAFDPFIGAERYRELGVAQAESADQLYAESDFITLHLPKTPDTEGWLNAEAFAQMKDGVRILNVARGPLIVDEDLQAALDSGKVAGAALDVFQSEPMTDHPLFSYPNVIVTPHLGASTSEATDRAGYQAAEQVAAALTGKGVTSAVNVPSVAPEDLEVLGPFLPLCHHLGKLVSALAEGGAVDRIEVEYFGRIAERDCRPLTTSVLLGLLEGRTEEAVNEVNAPSIVAKRGIVVSETSRTSARDFTELVRVTQICGDERTRVVGTTLGRRHRPHLLELWDRRFNLQLHEHLVLFQYEDVPGMIGHVGAVLGENGINIDNAAVGYDPDGEDEKAPATRAVMVLTTSTPVPPEVVAQVAEHPGIVAGRAVDLD</sequence>
<dbReference type="Gene3D" id="3.30.70.260">
    <property type="match status" value="1"/>
</dbReference>
<dbReference type="CDD" id="cd04902">
    <property type="entry name" value="ACT_3PGDH-xct"/>
    <property type="match status" value="1"/>
</dbReference>
<reference evidence="6" key="1">
    <citation type="submission" date="2020-05" db="EMBL/GenBank/DDBJ databases">
        <authorList>
            <person name="Chiriac C."/>
            <person name="Salcher M."/>
            <person name="Ghai R."/>
            <person name="Kavagutti S V."/>
        </authorList>
    </citation>
    <scope>NUCLEOTIDE SEQUENCE</scope>
</reference>
<dbReference type="Pfam" id="PF02826">
    <property type="entry name" value="2-Hacid_dh_C"/>
    <property type="match status" value="1"/>
</dbReference>
<dbReference type="InterPro" id="IPR029752">
    <property type="entry name" value="D-isomer_DH_CS1"/>
</dbReference>
<evidence type="ECO:0000259" key="5">
    <source>
        <dbReference type="PROSITE" id="PS51671"/>
    </source>
</evidence>
<name>A0A6J7RXP1_9ZZZZ</name>
<evidence type="ECO:0000313" key="6">
    <source>
        <dbReference type="EMBL" id="CAB5033621.1"/>
    </source>
</evidence>
<keyword evidence="3" id="KW-0520">NAD</keyword>
<dbReference type="FunFam" id="3.40.50.720:FF:000021">
    <property type="entry name" value="D-3-phosphoglycerate dehydrogenase"/>
    <property type="match status" value="1"/>
</dbReference>
<comment type="pathway">
    <text evidence="4">Amino-acid biosynthesis.</text>
</comment>
<dbReference type="SUPFAM" id="SSF55021">
    <property type="entry name" value="ACT-like"/>
    <property type="match status" value="1"/>
</dbReference>
<dbReference type="PROSITE" id="PS51671">
    <property type="entry name" value="ACT"/>
    <property type="match status" value="1"/>
</dbReference>
<dbReference type="InterPro" id="IPR050857">
    <property type="entry name" value="D-2-hydroxyacid_DH"/>
</dbReference>
<keyword evidence="2" id="KW-0560">Oxidoreductase</keyword>
<dbReference type="GO" id="GO:0016491">
    <property type="term" value="F:oxidoreductase activity"/>
    <property type="evidence" value="ECO:0007669"/>
    <property type="project" value="UniProtKB-KW"/>
</dbReference>
<dbReference type="EMBL" id="CAFBPX010000086">
    <property type="protein sequence ID" value="CAB5033621.1"/>
    <property type="molecule type" value="Genomic_DNA"/>
</dbReference>
<dbReference type="PANTHER" id="PTHR42789:SF1">
    <property type="entry name" value="D-ISOMER SPECIFIC 2-HYDROXYACID DEHYDROGENASE FAMILY PROTEIN (AFU_ORTHOLOGUE AFUA_6G10090)"/>
    <property type="match status" value="1"/>
</dbReference>
<dbReference type="InterPro" id="IPR045626">
    <property type="entry name" value="PGDH_ASB_dom"/>
</dbReference>
<dbReference type="InterPro" id="IPR036291">
    <property type="entry name" value="NAD(P)-bd_dom_sf"/>
</dbReference>
<dbReference type="InterPro" id="IPR006140">
    <property type="entry name" value="D-isomer_DH_NAD-bd"/>
</dbReference>
<dbReference type="SUPFAM" id="SSF143548">
    <property type="entry name" value="Serine metabolism enzymes domain"/>
    <property type="match status" value="1"/>
</dbReference>
<evidence type="ECO:0000256" key="1">
    <source>
        <dbReference type="ARBA" id="ARBA00005854"/>
    </source>
</evidence>
<dbReference type="InterPro" id="IPR029009">
    <property type="entry name" value="ASB_dom_sf"/>
</dbReference>
<accession>A0A6J7RXP1</accession>